<dbReference type="AlphaFoldDB" id="X1UVV4"/>
<comment type="caution">
    <text evidence="1">The sequence shown here is derived from an EMBL/GenBank/DDBJ whole genome shotgun (WGS) entry which is preliminary data.</text>
</comment>
<gene>
    <name evidence="1" type="ORF">S12H4_57182</name>
</gene>
<proteinExistence type="predicted"/>
<name>X1UVV4_9ZZZZ</name>
<protein>
    <submittedName>
        <fullName evidence="1">Uncharacterized protein</fullName>
    </submittedName>
</protein>
<reference evidence="1" key="1">
    <citation type="journal article" date="2014" name="Front. Microbiol.">
        <title>High frequency of phylogenetically diverse reductive dehalogenase-homologous genes in deep subseafloor sedimentary metagenomes.</title>
        <authorList>
            <person name="Kawai M."/>
            <person name="Futagami T."/>
            <person name="Toyoda A."/>
            <person name="Takaki Y."/>
            <person name="Nishi S."/>
            <person name="Hori S."/>
            <person name="Arai W."/>
            <person name="Tsubouchi T."/>
            <person name="Morono Y."/>
            <person name="Uchiyama I."/>
            <person name="Ito T."/>
            <person name="Fujiyama A."/>
            <person name="Inagaki F."/>
            <person name="Takami H."/>
        </authorList>
    </citation>
    <scope>NUCLEOTIDE SEQUENCE</scope>
    <source>
        <strain evidence="1">Expedition CK06-06</strain>
    </source>
</reference>
<dbReference type="EMBL" id="BARW01036936">
    <property type="protein sequence ID" value="GAJ21599.1"/>
    <property type="molecule type" value="Genomic_DNA"/>
</dbReference>
<accession>X1UVV4</accession>
<sequence>MPFPKNVKRAADVASTIRGTPLSEHEGRSLLLRSFVIKESTAYGDLVTMECETEENEKLRLYTFSQVIADQCRDMTGRLPLIIVPATKNNYMVIF</sequence>
<organism evidence="1">
    <name type="scientific">marine sediment metagenome</name>
    <dbReference type="NCBI Taxonomy" id="412755"/>
    <lineage>
        <taxon>unclassified sequences</taxon>
        <taxon>metagenomes</taxon>
        <taxon>ecological metagenomes</taxon>
    </lineage>
</organism>
<evidence type="ECO:0000313" key="1">
    <source>
        <dbReference type="EMBL" id="GAJ21599.1"/>
    </source>
</evidence>